<evidence type="ECO:0008006" key="12">
    <source>
        <dbReference type="Google" id="ProtNLM"/>
    </source>
</evidence>
<dbReference type="Gene3D" id="3.80.10.10">
    <property type="entry name" value="Ribonuclease Inhibitor"/>
    <property type="match status" value="1"/>
</dbReference>
<dbReference type="InterPro" id="IPR001870">
    <property type="entry name" value="B30.2/SPRY"/>
</dbReference>
<dbReference type="InterPro" id="IPR006574">
    <property type="entry name" value="PRY"/>
</dbReference>
<evidence type="ECO:0000256" key="2">
    <source>
        <dbReference type="ARBA" id="ARBA00022490"/>
    </source>
</evidence>
<dbReference type="InterPro" id="IPR007111">
    <property type="entry name" value="NACHT_NTPase"/>
</dbReference>
<dbReference type="InterPro" id="IPR051261">
    <property type="entry name" value="NLR"/>
</dbReference>
<dbReference type="InterPro" id="IPR032675">
    <property type="entry name" value="LRR_dom_sf"/>
</dbReference>
<evidence type="ECO:0000256" key="3">
    <source>
        <dbReference type="ARBA" id="ARBA00022614"/>
    </source>
</evidence>
<evidence type="ECO:0000256" key="7">
    <source>
        <dbReference type="SAM" id="MobiDB-lite"/>
    </source>
</evidence>
<evidence type="ECO:0000313" key="10">
    <source>
        <dbReference type="EMBL" id="KAK2863271.1"/>
    </source>
</evidence>
<feature type="domain" description="NACHT" evidence="9">
    <location>
        <begin position="194"/>
        <end position="328"/>
    </location>
</feature>
<feature type="region of interest" description="Disordered" evidence="7">
    <location>
        <begin position="1"/>
        <end position="32"/>
    </location>
</feature>
<dbReference type="InterPro" id="IPR041267">
    <property type="entry name" value="NLRP_HD2"/>
</dbReference>
<dbReference type="SUPFAM" id="SSF49899">
    <property type="entry name" value="Concanavalin A-like lectins/glucanases"/>
    <property type="match status" value="1"/>
</dbReference>
<name>A0AA88NN70_CHASR</name>
<dbReference type="AlphaFoldDB" id="A0AA88NN70"/>
<dbReference type="Gene3D" id="3.40.50.300">
    <property type="entry name" value="P-loop containing nucleotide triphosphate hydrolases"/>
    <property type="match status" value="1"/>
</dbReference>
<organism evidence="10 11">
    <name type="scientific">Channa striata</name>
    <name type="common">Snakehead murrel</name>
    <name type="synonym">Ophicephalus striatus</name>
    <dbReference type="NCBI Taxonomy" id="64152"/>
    <lineage>
        <taxon>Eukaryota</taxon>
        <taxon>Metazoa</taxon>
        <taxon>Chordata</taxon>
        <taxon>Craniata</taxon>
        <taxon>Vertebrata</taxon>
        <taxon>Euteleostomi</taxon>
        <taxon>Actinopterygii</taxon>
        <taxon>Neopterygii</taxon>
        <taxon>Teleostei</taxon>
        <taxon>Neoteleostei</taxon>
        <taxon>Acanthomorphata</taxon>
        <taxon>Anabantaria</taxon>
        <taxon>Anabantiformes</taxon>
        <taxon>Channoidei</taxon>
        <taxon>Channidae</taxon>
        <taxon>Channa</taxon>
    </lineage>
</organism>
<dbReference type="InterPro" id="IPR043136">
    <property type="entry name" value="B30.2/SPRY_sf"/>
</dbReference>
<dbReference type="PROSITE" id="PS51450">
    <property type="entry name" value="LRR"/>
    <property type="match status" value="1"/>
</dbReference>
<dbReference type="Pfam" id="PF05729">
    <property type="entry name" value="NACHT"/>
    <property type="match status" value="1"/>
</dbReference>
<dbReference type="InterPro" id="IPR029495">
    <property type="entry name" value="NACHT-assoc"/>
</dbReference>
<comment type="subcellular location">
    <subcellularLocation>
        <location evidence="1">Cytoplasm</location>
    </subcellularLocation>
</comment>
<dbReference type="InterPro" id="IPR003879">
    <property type="entry name" value="Butyrophylin_SPRY"/>
</dbReference>
<dbReference type="PRINTS" id="PR01407">
    <property type="entry name" value="BUTYPHLNCDUF"/>
</dbReference>
<accession>A0AA88NN70</accession>
<evidence type="ECO:0000256" key="6">
    <source>
        <dbReference type="ARBA" id="ARBA00022840"/>
    </source>
</evidence>
<dbReference type="InterPro" id="IPR027417">
    <property type="entry name" value="P-loop_NTPase"/>
</dbReference>
<dbReference type="SMART" id="SM01288">
    <property type="entry name" value="FISNA"/>
    <property type="match status" value="1"/>
</dbReference>
<evidence type="ECO:0000256" key="5">
    <source>
        <dbReference type="ARBA" id="ARBA00022741"/>
    </source>
</evidence>
<keyword evidence="5" id="KW-0547">Nucleotide-binding</keyword>
<dbReference type="FunFam" id="3.40.50.300:FF:000210">
    <property type="entry name" value="Si:dkey-16p6.1"/>
    <property type="match status" value="1"/>
</dbReference>
<dbReference type="PROSITE" id="PS50837">
    <property type="entry name" value="NACHT"/>
    <property type="match status" value="1"/>
</dbReference>
<dbReference type="PANTHER" id="PTHR24106">
    <property type="entry name" value="NACHT, LRR AND CARD DOMAINS-CONTAINING"/>
    <property type="match status" value="1"/>
</dbReference>
<proteinExistence type="predicted"/>
<dbReference type="InterPro" id="IPR001611">
    <property type="entry name" value="Leu-rich_rpt"/>
</dbReference>
<evidence type="ECO:0000259" key="9">
    <source>
        <dbReference type="PROSITE" id="PS50837"/>
    </source>
</evidence>
<evidence type="ECO:0000259" key="8">
    <source>
        <dbReference type="PROSITE" id="PS50188"/>
    </source>
</evidence>
<dbReference type="SUPFAM" id="SSF52047">
    <property type="entry name" value="RNI-like"/>
    <property type="match status" value="1"/>
</dbReference>
<evidence type="ECO:0000256" key="1">
    <source>
        <dbReference type="ARBA" id="ARBA00004496"/>
    </source>
</evidence>
<dbReference type="GO" id="GO:0005737">
    <property type="term" value="C:cytoplasm"/>
    <property type="evidence" value="ECO:0007669"/>
    <property type="project" value="UniProtKB-SubCell"/>
</dbReference>
<reference evidence="10" key="1">
    <citation type="submission" date="2023-07" db="EMBL/GenBank/DDBJ databases">
        <title>Chromosome-level Genome Assembly of Striped Snakehead (Channa striata).</title>
        <authorList>
            <person name="Liu H."/>
        </authorList>
    </citation>
    <scope>NUCLEOTIDE SEQUENCE</scope>
    <source>
        <strain evidence="10">Gz</strain>
        <tissue evidence="10">Muscle</tissue>
    </source>
</reference>
<keyword evidence="3" id="KW-0433">Leucine-rich repeat</keyword>
<keyword evidence="11" id="KW-1185">Reference proteome</keyword>
<keyword evidence="6" id="KW-0067">ATP-binding</keyword>
<keyword evidence="4" id="KW-0677">Repeat</keyword>
<dbReference type="Gene3D" id="2.60.120.920">
    <property type="match status" value="1"/>
</dbReference>
<keyword evidence="2" id="KW-0963">Cytoplasm</keyword>
<dbReference type="Pfam" id="PF13765">
    <property type="entry name" value="PRY"/>
    <property type="match status" value="1"/>
</dbReference>
<feature type="compositionally biased region" description="Low complexity" evidence="7">
    <location>
        <begin position="16"/>
        <end position="30"/>
    </location>
</feature>
<protein>
    <recommendedName>
        <fullName evidence="12">NACHT domain-containing protein</fullName>
    </recommendedName>
</protein>
<dbReference type="PROSITE" id="PS50188">
    <property type="entry name" value="B302_SPRY"/>
    <property type="match status" value="1"/>
</dbReference>
<comment type="caution">
    <text evidence="10">The sequence shown here is derived from an EMBL/GenBank/DDBJ whole genome shotgun (WGS) entry which is preliminary data.</text>
</comment>
<sequence length="981" mass="112012">MPVKKRKQADPCSLTSSESPKIELSSSSQEVTADLTPSLLCAKSDASMFLPLNFPLQDTESQKSVEPFRCPACIENVSSNRAQSSADSLCPEHAKNLGTDAEEQKDAGKNKRNKFKKAMQKLFYWAHEGLSDQTSSLRNIYTNLYITNGENGDPHRQHELRRFKHKSKQQIPSKQIINLSLIFKNLPGHEKPHRTVLTNGLAGIGKSFAVQKFILDWAEDQANQDVDFVFFIAFRELNLSTGEKSLLALLTEFHPVLQDLKDSVDYVKTKVIVILDGLDESRLQLDFDKVKVVTSVSEVTSLGNLLVNLIQGNLLPNARLWITSRPAAANQIPAKYVDMVTEIRGFSDPQKEEYFRRRFSQDSSLADRIISHIQSSQSLDIMCHIPIFCWITALLFEDVFGEDKEAETPQTLTEMMSHFLFAQTKRRSRKYDKKTKENKEELLKTHREFLLKLGKLAFVHLLKNNLIFYEEDLENCGIDVKEASIYSGFCSSILREETFFSQKKVFFFVHLTIQEFFAALYVYDCFMNKMTTEVKDFLNLKDKEQQRTLLDLLKVTVDKVLENNGHLDFFLQFLLGLMVESNRRVLQGLLTSPDPSQETDKKILTYLKSIRRKTTMVEMRDYKVKDEIQEYLKLTDRSKTDLTPLHCSALAYMLQISKDDVDVLDLKTYNTTDEGRRRLIPAVRSSRKAILVDCKVTAEWLEHLVFGLKFPYSHLRKLDLSNNDLTDSGVQQLCDGLSSQSCTLEVLRLSGCLVTETGCVFLTSALQANPSHLIELDLRYNNPGESGKSLLTELKNDPKYKLSVLKIENGGSHRMKPGFMKYACELTLDPNTVHKNLRLSEDNRKVTWVEEQQSYPKHPERFDKCQQVLGGQGLDGRHYFELEVEEPFNVGLTYKTIGRKGNINESKLGSSDNSWSLICSDDGCYVLHSNDKIDVSSLCSRSRRVGVYLDCRTRVHTFKTKFVKPLYPAVEVQTHTSALFC</sequence>
<dbReference type="CDD" id="cd16040">
    <property type="entry name" value="SPRY_PRY_SNTX"/>
    <property type="match status" value="1"/>
</dbReference>
<dbReference type="Pfam" id="PF14484">
    <property type="entry name" value="FISNA"/>
    <property type="match status" value="1"/>
</dbReference>
<evidence type="ECO:0000256" key="4">
    <source>
        <dbReference type="ARBA" id="ARBA00022737"/>
    </source>
</evidence>
<dbReference type="Pfam" id="PF13516">
    <property type="entry name" value="LRR_6"/>
    <property type="match status" value="1"/>
</dbReference>
<dbReference type="EMBL" id="JAUPFM010000001">
    <property type="protein sequence ID" value="KAK2863271.1"/>
    <property type="molecule type" value="Genomic_DNA"/>
</dbReference>
<dbReference type="GO" id="GO:0005524">
    <property type="term" value="F:ATP binding"/>
    <property type="evidence" value="ECO:0007669"/>
    <property type="project" value="UniProtKB-KW"/>
</dbReference>
<dbReference type="Proteomes" id="UP001187415">
    <property type="component" value="Unassembled WGS sequence"/>
</dbReference>
<feature type="domain" description="B30.2/SPRY" evidence="8">
    <location>
        <begin position="806"/>
        <end position="981"/>
    </location>
</feature>
<gene>
    <name evidence="10" type="ORF">Q5P01_002804</name>
</gene>
<evidence type="ECO:0000313" key="11">
    <source>
        <dbReference type="Proteomes" id="UP001187415"/>
    </source>
</evidence>
<dbReference type="Pfam" id="PF17776">
    <property type="entry name" value="NLRC4_HD2"/>
    <property type="match status" value="1"/>
</dbReference>
<dbReference type="InterPro" id="IPR041075">
    <property type="entry name" value="NOD1/2_WH"/>
</dbReference>
<dbReference type="SMART" id="SM00589">
    <property type="entry name" value="PRY"/>
    <property type="match status" value="1"/>
</dbReference>
<dbReference type="Pfam" id="PF17779">
    <property type="entry name" value="WHD_NOD2"/>
    <property type="match status" value="1"/>
</dbReference>
<dbReference type="InterPro" id="IPR013320">
    <property type="entry name" value="ConA-like_dom_sf"/>
</dbReference>
<dbReference type="SMART" id="SM00368">
    <property type="entry name" value="LRR_RI"/>
    <property type="match status" value="3"/>
</dbReference>